<dbReference type="PANTHER" id="PTHR11594">
    <property type="entry name" value="40S RIBOSOMAL PROTEIN S27"/>
    <property type="match status" value="1"/>
</dbReference>
<keyword evidence="5" id="KW-1133">Transmembrane helix</keyword>
<keyword evidence="2" id="KW-0689">Ribosomal protein</keyword>
<keyword evidence="3" id="KW-0687">Ribonucleoprotein</keyword>
<keyword evidence="1" id="KW-0862">Zinc</keyword>
<feature type="region of interest" description="Disordered" evidence="4">
    <location>
        <begin position="1"/>
        <end position="20"/>
    </location>
</feature>
<sequence>MPLAKDLLHPSPEEERKHRKKCLVQSPSSSFMDVQWPGCGKITTVVSQAQTIPRRTLPVALLRDEVPGWFLKVPEPQLMSKELVMLTKVMELWHGLVIAAVSLFLQACILIAFSYLLSRHMGNRPSILFPPSHSQSLQQDRTPLESPNVTQEPTRGPTSQILPPFMPHPQM</sequence>
<dbReference type="EMBL" id="JASSZA010000020">
    <property type="protein sequence ID" value="KAK2086390.1"/>
    <property type="molecule type" value="Genomic_DNA"/>
</dbReference>
<proteinExistence type="predicted"/>
<reference evidence="6 7" key="1">
    <citation type="submission" date="2023-05" db="EMBL/GenBank/DDBJ databases">
        <title>B98-5 Cell Line De Novo Hybrid Assembly: An Optical Mapping Approach.</title>
        <authorList>
            <person name="Kananen K."/>
            <person name="Auerbach J.A."/>
            <person name="Kautto E."/>
            <person name="Blachly J.S."/>
        </authorList>
    </citation>
    <scope>NUCLEOTIDE SEQUENCE [LARGE SCALE GENOMIC DNA]</scope>
    <source>
        <strain evidence="6">B95-8</strain>
        <tissue evidence="6">Cell line</tissue>
    </source>
</reference>
<feature type="transmembrane region" description="Helical" evidence="5">
    <location>
        <begin position="92"/>
        <end position="117"/>
    </location>
</feature>
<gene>
    <name evidence="6" type="ORF">P7K49_035815</name>
</gene>
<evidence type="ECO:0000256" key="4">
    <source>
        <dbReference type="SAM" id="MobiDB-lite"/>
    </source>
</evidence>
<organism evidence="6 7">
    <name type="scientific">Saguinus oedipus</name>
    <name type="common">Cotton-top tamarin</name>
    <name type="synonym">Oedipomidas oedipus</name>
    <dbReference type="NCBI Taxonomy" id="9490"/>
    <lineage>
        <taxon>Eukaryota</taxon>
        <taxon>Metazoa</taxon>
        <taxon>Chordata</taxon>
        <taxon>Craniata</taxon>
        <taxon>Vertebrata</taxon>
        <taxon>Euteleostomi</taxon>
        <taxon>Mammalia</taxon>
        <taxon>Eutheria</taxon>
        <taxon>Euarchontoglires</taxon>
        <taxon>Primates</taxon>
        <taxon>Haplorrhini</taxon>
        <taxon>Platyrrhini</taxon>
        <taxon>Cebidae</taxon>
        <taxon>Callitrichinae</taxon>
        <taxon>Saguinus</taxon>
    </lineage>
</organism>
<evidence type="ECO:0000256" key="3">
    <source>
        <dbReference type="ARBA" id="ARBA00023274"/>
    </source>
</evidence>
<feature type="compositionally biased region" description="Polar residues" evidence="4">
    <location>
        <begin position="132"/>
        <end position="161"/>
    </location>
</feature>
<dbReference type="InterPro" id="IPR023407">
    <property type="entry name" value="Ribosomal_eS27_Zn-bd_dom_sf"/>
</dbReference>
<feature type="compositionally biased region" description="Basic and acidic residues" evidence="4">
    <location>
        <begin position="1"/>
        <end position="16"/>
    </location>
</feature>
<keyword evidence="5" id="KW-0472">Membrane</keyword>
<dbReference type="InterPro" id="IPR000592">
    <property type="entry name" value="Ribosomal_eS27"/>
</dbReference>
<dbReference type="Pfam" id="PF15763">
    <property type="entry name" value="DUF4692"/>
    <property type="match status" value="1"/>
</dbReference>
<feature type="region of interest" description="Disordered" evidence="4">
    <location>
        <begin position="128"/>
        <end position="171"/>
    </location>
</feature>
<accession>A0ABQ9TNP3</accession>
<dbReference type="InterPro" id="IPR031517">
    <property type="entry name" value="RHEX-like"/>
</dbReference>
<dbReference type="Gene3D" id="2.20.25.100">
    <property type="entry name" value="Zn-binding ribosomal proteins"/>
    <property type="match status" value="1"/>
</dbReference>
<protein>
    <submittedName>
        <fullName evidence="6">Uncharacterized protein</fullName>
    </submittedName>
</protein>
<evidence type="ECO:0000313" key="7">
    <source>
        <dbReference type="Proteomes" id="UP001266305"/>
    </source>
</evidence>
<evidence type="ECO:0000313" key="6">
    <source>
        <dbReference type="EMBL" id="KAK2086390.1"/>
    </source>
</evidence>
<keyword evidence="7" id="KW-1185">Reference proteome</keyword>
<evidence type="ECO:0000256" key="2">
    <source>
        <dbReference type="ARBA" id="ARBA00022980"/>
    </source>
</evidence>
<keyword evidence="5" id="KW-0812">Transmembrane</keyword>
<dbReference type="Proteomes" id="UP001266305">
    <property type="component" value="Unassembled WGS sequence"/>
</dbReference>
<name>A0ABQ9TNP3_SAGOE</name>
<evidence type="ECO:0000256" key="5">
    <source>
        <dbReference type="SAM" id="Phobius"/>
    </source>
</evidence>
<comment type="caution">
    <text evidence="6">The sequence shown here is derived from an EMBL/GenBank/DDBJ whole genome shotgun (WGS) entry which is preliminary data.</text>
</comment>
<evidence type="ECO:0000256" key="1">
    <source>
        <dbReference type="ARBA" id="ARBA00022833"/>
    </source>
</evidence>